<dbReference type="EMBL" id="JBCLTR010000002">
    <property type="protein sequence ID" value="MEY8632409.1"/>
    <property type="molecule type" value="Genomic_DNA"/>
</dbReference>
<sequence length="57" mass="6737">MGNFDFQLTDEEMSRMQELAEKQIQMGDNPRTYRFPLLDEMIAAGKEPEKDKFGNYM</sequence>
<organism evidence="1 2">
    <name type="scientific">Anaerostipes hominis</name>
    <name type="common">ex Lee et al. 2021</name>
    <dbReference type="NCBI Taxonomy" id="2025494"/>
    <lineage>
        <taxon>Bacteria</taxon>
        <taxon>Bacillati</taxon>
        <taxon>Bacillota</taxon>
        <taxon>Clostridia</taxon>
        <taxon>Lachnospirales</taxon>
        <taxon>Lachnospiraceae</taxon>
        <taxon>Anaerostipes</taxon>
    </lineage>
</organism>
<evidence type="ECO:0000313" key="1">
    <source>
        <dbReference type="EMBL" id="MEY8632409.1"/>
    </source>
</evidence>
<gene>
    <name evidence="1" type="ORF">AALG99_02515</name>
</gene>
<accession>A0ABV4DCZ5</accession>
<dbReference type="RefSeq" id="WP_235824571.1">
    <property type="nucleotide sequence ID" value="NZ_JAQEVE010000002.1"/>
</dbReference>
<evidence type="ECO:0000313" key="2">
    <source>
        <dbReference type="Proteomes" id="UP001565219"/>
    </source>
</evidence>
<reference evidence="1 2" key="1">
    <citation type="submission" date="2024-03" db="EMBL/GenBank/DDBJ databases">
        <title>Mouse gut bacterial collection (mGBC) of GemPharmatech.</title>
        <authorList>
            <person name="He Y."/>
            <person name="Dong L."/>
            <person name="Wu D."/>
            <person name="Gao X."/>
            <person name="Lin Z."/>
        </authorList>
    </citation>
    <scope>NUCLEOTIDE SEQUENCE [LARGE SCALE GENOMIC DNA]</scope>
    <source>
        <strain evidence="1 2">32-10</strain>
    </source>
</reference>
<protein>
    <submittedName>
        <fullName evidence="1">Uncharacterized protein</fullName>
    </submittedName>
</protein>
<dbReference type="Proteomes" id="UP001565219">
    <property type="component" value="Unassembled WGS sequence"/>
</dbReference>
<proteinExistence type="predicted"/>
<name>A0ABV4DCZ5_9FIRM</name>
<comment type="caution">
    <text evidence="1">The sequence shown here is derived from an EMBL/GenBank/DDBJ whole genome shotgun (WGS) entry which is preliminary data.</text>
</comment>
<keyword evidence="2" id="KW-1185">Reference proteome</keyword>